<dbReference type="PANTHER" id="PTHR19372">
    <property type="entry name" value="SULFITE REDUCTASE"/>
    <property type="match status" value="1"/>
</dbReference>
<keyword evidence="2" id="KW-0500">Molybdenum</keyword>
<feature type="compositionally biased region" description="Pro residues" evidence="5">
    <location>
        <begin position="203"/>
        <end position="216"/>
    </location>
</feature>
<keyword evidence="3" id="KW-0479">Metal-binding</keyword>
<dbReference type="GO" id="GO:0008482">
    <property type="term" value="F:sulfite oxidase activity"/>
    <property type="evidence" value="ECO:0007669"/>
    <property type="project" value="TreeGrafter"/>
</dbReference>
<feature type="transmembrane region" description="Helical" evidence="6">
    <location>
        <begin position="132"/>
        <end position="150"/>
    </location>
</feature>
<feature type="compositionally biased region" description="Low complexity" evidence="5">
    <location>
        <begin position="217"/>
        <end position="232"/>
    </location>
</feature>
<dbReference type="EMBL" id="CADCTC010000272">
    <property type="protein sequence ID" value="CAA9296673.1"/>
    <property type="molecule type" value="Genomic_DNA"/>
</dbReference>
<feature type="transmembrane region" description="Helical" evidence="6">
    <location>
        <begin position="92"/>
        <end position="112"/>
    </location>
</feature>
<organism evidence="9">
    <name type="scientific">uncultured Chloroflexota bacterium</name>
    <dbReference type="NCBI Taxonomy" id="166587"/>
    <lineage>
        <taxon>Bacteria</taxon>
        <taxon>Bacillati</taxon>
        <taxon>Chloroflexota</taxon>
        <taxon>environmental samples</taxon>
    </lineage>
</organism>
<evidence type="ECO:0000256" key="1">
    <source>
        <dbReference type="ARBA" id="ARBA00001924"/>
    </source>
</evidence>
<keyword evidence="6" id="KW-0812">Transmembrane</keyword>
<dbReference type="Gene3D" id="3.90.420.10">
    <property type="entry name" value="Oxidoreductase, molybdopterin-binding domain"/>
    <property type="match status" value="1"/>
</dbReference>
<dbReference type="GO" id="GO:0020037">
    <property type="term" value="F:heme binding"/>
    <property type="evidence" value="ECO:0007669"/>
    <property type="project" value="TreeGrafter"/>
</dbReference>
<feature type="transmembrane region" description="Helical" evidence="6">
    <location>
        <begin position="40"/>
        <end position="58"/>
    </location>
</feature>
<feature type="transmembrane region" description="Helical" evidence="6">
    <location>
        <begin position="64"/>
        <end position="85"/>
    </location>
</feature>
<feature type="transmembrane region" description="Helical" evidence="6">
    <location>
        <begin position="170"/>
        <end position="188"/>
    </location>
</feature>
<dbReference type="SUPFAM" id="SSF56524">
    <property type="entry name" value="Oxidoreductase molybdopterin-binding domain"/>
    <property type="match status" value="1"/>
</dbReference>
<proteinExistence type="predicted"/>
<dbReference type="InterPro" id="IPR008335">
    <property type="entry name" value="Mopterin_OxRdtase_euk"/>
</dbReference>
<feature type="domain" description="Moybdenum cofactor oxidoreductase dimerisation" evidence="8">
    <location>
        <begin position="467"/>
        <end position="547"/>
    </location>
</feature>
<dbReference type="InterPro" id="IPR000572">
    <property type="entry name" value="OxRdtase_Mopterin-bd_dom"/>
</dbReference>
<dbReference type="AlphaFoldDB" id="A0A6J4K5Y6"/>
<dbReference type="GO" id="GO:0006790">
    <property type="term" value="P:sulfur compound metabolic process"/>
    <property type="evidence" value="ECO:0007669"/>
    <property type="project" value="TreeGrafter"/>
</dbReference>
<dbReference type="SUPFAM" id="SSF81296">
    <property type="entry name" value="E set domains"/>
    <property type="match status" value="1"/>
</dbReference>
<dbReference type="InterPro" id="IPR036374">
    <property type="entry name" value="OxRdtase_Mopterin-bd_sf"/>
</dbReference>
<dbReference type="Pfam" id="PF00174">
    <property type="entry name" value="Oxidored_molyb"/>
    <property type="match status" value="1"/>
</dbReference>
<keyword evidence="6" id="KW-0472">Membrane</keyword>
<dbReference type="PANTHER" id="PTHR19372:SF7">
    <property type="entry name" value="SULFITE OXIDASE, MITOCHONDRIAL"/>
    <property type="match status" value="1"/>
</dbReference>
<feature type="region of interest" description="Disordered" evidence="5">
    <location>
        <begin position="200"/>
        <end position="241"/>
    </location>
</feature>
<evidence type="ECO:0000256" key="3">
    <source>
        <dbReference type="ARBA" id="ARBA00022723"/>
    </source>
</evidence>
<dbReference type="InterPro" id="IPR005066">
    <property type="entry name" value="MoCF_OxRdtse_dimer"/>
</dbReference>
<feature type="domain" description="Oxidoreductase molybdopterin-binding" evidence="7">
    <location>
        <begin position="284"/>
        <end position="436"/>
    </location>
</feature>
<keyword evidence="6" id="KW-1133">Transmembrane helix</keyword>
<dbReference type="Pfam" id="PF03404">
    <property type="entry name" value="Mo-co_dimer"/>
    <property type="match status" value="1"/>
</dbReference>
<evidence type="ECO:0000256" key="4">
    <source>
        <dbReference type="ARBA" id="ARBA00023002"/>
    </source>
</evidence>
<gene>
    <name evidence="9" type="ORF">AVDCRST_MAG77-5637</name>
</gene>
<evidence type="ECO:0000256" key="2">
    <source>
        <dbReference type="ARBA" id="ARBA00022505"/>
    </source>
</evidence>
<name>A0A6J4K5Y6_9CHLR</name>
<protein>
    <recommendedName>
        <fullName evidence="10">Oxidoreductase molybdopterin-binding domain-containing protein</fullName>
    </recommendedName>
</protein>
<dbReference type="Gene3D" id="2.60.40.650">
    <property type="match status" value="1"/>
</dbReference>
<dbReference type="PRINTS" id="PR00407">
    <property type="entry name" value="EUMOPTERIN"/>
</dbReference>
<evidence type="ECO:0000259" key="8">
    <source>
        <dbReference type="Pfam" id="PF03404"/>
    </source>
</evidence>
<comment type="cofactor">
    <cofactor evidence="1">
        <name>Mo-molybdopterin</name>
        <dbReference type="ChEBI" id="CHEBI:71302"/>
    </cofactor>
</comment>
<evidence type="ECO:0000256" key="5">
    <source>
        <dbReference type="SAM" id="MobiDB-lite"/>
    </source>
</evidence>
<feature type="transmembrane region" description="Helical" evidence="6">
    <location>
        <begin position="6"/>
        <end position="28"/>
    </location>
</feature>
<evidence type="ECO:0008006" key="10">
    <source>
        <dbReference type="Google" id="ProtNLM"/>
    </source>
</evidence>
<dbReference type="InterPro" id="IPR014756">
    <property type="entry name" value="Ig_E-set"/>
</dbReference>
<dbReference type="GO" id="GO:0043546">
    <property type="term" value="F:molybdopterin cofactor binding"/>
    <property type="evidence" value="ECO:0007669"/>
    <property type="project" value="TreeGrafter"/>
</dbReference>
<evidence type="ECO:0000256" key="6">
    <source>
        <dbReference type="SAM" id="Phobius"/>
    </source>
</evidence>
<accession>A0A6J4K5Y6</accession>
<sequence length="568" mass="59763">MTWKASLAWSAAAAASALGVMFALRQAFQVRTLPERMMEWLLLFVPIDAFAGGIQSLGPQAKVYALYGGIVVMGAILVALGAVALRRRWPPLAVLGLGAALFLLAMGVLMPLTGGGFFGVDLFQHPIVVNGTYGATALTYSAALLAGLGFGRPPATTSTAPARRAARRAFALGAAGAAGSYLVALRQVRVGGGALGSTLPLAAAPPPTQDPQPPTPAAEIPTPAPAATAAAPIPTPHPLPAERQLERDKDGALTAASRAKGELATLITPVQAHYVVTKNAVADPVVDAESWRMVIDGEVNRPVQLDYRTLRQLPAVEVHKTLECISNFTAMCELTYFGCDLISTAPWKGARLVDVLDLAGGLKSGVISLQVQGADEYSSSIPVALATNPDTLVVYEMYGQPLPRQHGFPVRLLSPGRYGYKSCKWVIGIRALRTEHIDWYGQRNWSRTGIVKTMSRIDTPANGAGLAPGRHTVAGIAYAGDRGINAVQFSLDSGRTWRPTVLLEPPLGKDTWVRWAAEFDVAPGAAGRAIQLTSRAIDGTGAIQPHAFALPQPNGGSGHHTIELSATA</sequence>
<evidence type="ECO:0000313" key="9">
    <source>
        <dbReference type="EMBL" id="CAA9296673.1"/>
    </source>
</evidence>
<evidence type="ECO:0000259" key="7">
    <source>
        <dbReference type="Pfam" id="PF00174"/>
    </source>
</evidence>
<keyword evidence="4" id="KW-0560">Oxidoreductase</keyword>
<reference evidence="9" key="1">
    <citation type="submission" date="2020-02" db="EMBL/GenBank/DDBJ databases">
        <authorList>
            <person name="Meier V. D."/>
        </authorList>
    </citation>
    <scope>NUCLEOTIDE SEQUENCE</scope>
    <source>
        <strain evidence="9">AVDCRST_MAG77</strain>
    </source>
</reference>
<dbReference type="GO" id="GO:0030151">
    <property type="term" value="F:molybdenum ion binding"/>
    <property type="evidence" value="ECO:0007669"/>
    <property type="project" value="InterPro"/>
</dbReference>